<dbReference type="RefSeq" id="WP_136864295.1">
    <property type="nucleotide sequence ID" value="NZ_SWCJ01000013.1"/>
</dbReference>
<comment type="caution">
    <text evidence="3">The sequence shown here is derived from an EMBL/GenBank/DDBJ whole genome shotgun (WGS) entry which is preliminary data.</text>
</comment>
<evidence type="ECO:0000313" key="4">
    <source>
        <dbReference type="Proteomes" id="UP000305675"/>
    </source>
</evidence>
<dbReference type="Gene3D" id="2.60.40.2130">
    <property type="entry name" value="F-spondin domain"/>
    <property type="match status" value="1"/>
</dbReference>
<dbReference type="AlphaFoldDB" id="A0A4U1BMV9"/>
<name>A0A4U1BMV9_9GAMM</name>
<sequence length="232" mass="23599">MNLKPLALATLLAAPMIQAQTVTIEMTNLTQGIYFTPLLMTAHSSDYHLFQSGQAASPELQTMAEGGDISGLMTIANSINAVSAANPAEGLLAPAASTSAVLENVEMGSVLSITAMILPSNDGFVGVDSWPIPEAAGTYTINLNAYDAGTEVNDELLVAGAGGAPGTPGMPAIPGTGGGTGGTGAATTEPNQMVHIHRGNLGDTNATGGMSDVDSRIHRWLNPVARVTITVE</sequence>
<feature type="signal peptide" evidence="1">
    <location>
        <begin position="1"/>
        <end position="19"/>
    </location>
</feature>
<dbReference type="InterPro" id="IPR038678">
    <property type="entry name" value="Spondin_N_sf"/>
</dbReference>
<accession>A0A4U1BMV9</accession>
<organism evidence="3 4">
    <name type="scientific">Ferrimonas aestuarii</name>
    <dbReference type="NCBI Taxonomy" id="2569539"/>
    <lineage>
        <taxon>Bacteria</taxon>
        <taxon>Pseudomonadati</taxon>
        <taxon>Pseudomonadota</taxon>
        <taxon>Gammaproteobacteria</taxon>
        <taxon>Alteromonadales</taxon>
        <taxon>Ferrimonadaceae</taxon>
        <taxon>Ferrimonas</taxon>
    </lineage>
</organism>
<dbReference type="OrthoDB" id="264824at2"/>
<gene>
    <name evidence="3" type="ORF">FCL42_15305</name>
</gene>
<dbReference type="NCBIfam" id="NF038123">
    <property type="entry name" value="NF038123_dom"/>
    <property type="match status" value="1"/>
</dbReference>
<dbReference type="Proteomes" id="UP000305675">
    <property type="component" value="Unassembled WGS sequence"/>
</dbReference>
<protein>
    <recommendedName>
        <fullName evidence="2">Spondin domain-containing protein</fullName>
    </recommendedName>
</protein>
<keyword evidence="4" id="KW-1185">Reference proteome</keyword>
<feature type="domain" description="Spondin" evidence="2">
    <location>
        <begin position="34"/>
        <end position="151"/>
    </location>
</feature>
<reference evidence="3 4" key="1">
    <citation type="submission" date="2019-04" db="EMBL/GenBank/DDBJ databases">
        <authorList>
            <person name="Hwang J.C."/>
        </authorList>
    </citation>
    <scope>NUCLEOTIDE SEQUENCE [LARGE SCALE GENOMIC DNA]</scope>
    <source>
        <strain evidence="3 4">IMCC35002</strain>
    </source>
</reference>
<keyword evidence="1" id="KW-0732">Signal</keyword>
<dbReference type="Pfam" id="PF06468">
    <property type="entry name" value="Spond_N"/>
    <property type="match status" value="1"/>
</dbReference>
<evidence type="ECO:0000259" key="2">
    <source>
        <dbReference type="Pfam" id="PF06468"/>
    </source>
</evidence>
<feature type="chain" id="PRO_5020659488" description="Spondin domain-containing protein" evidence="1">
    <location>
        <begin position="20"/>
        <end position="232"/>
    </location>
</feature>
<dbReference type="EMBL" id="SWCJ01000013">
    <property type="protein sequence ID" value="TKB53043.1"/>
    <property type="molecule type" value="Genomic_DNA"/>
</dbReference>
<evidence type="ECO:0000313" key="3">
    <source>
        <dbReference type="EMBL" id="TKB53043.1"/>
    </source>
</evidence>
<evidence type="ECO:0000256" key="1">
    <source>
        <dbReference type="SAM" id="SignalP"/>
    </source>
</evidence>
<dbReference type="InterPro" id="IPR009465">
    <property type="entry name" value="Spondin_N"/>
</dbReference>
<proteinExistence type="predicted"/>